<dbReference type="PANTHER" id="PTHR12110:SF21">
    <property type="entry name" value="XYLOSE ISOMERASE-LIKE TIM BARREL DOMAIN-CONTAINING PROTEIN"/>
    <property type="match status" value="1"/>
</dbReference>
<evidence type="ECO:0000313" key="2">
    <source>
        <dbReference type="EMBL" id="MPL59747.1"/>
    </source>
</evidence>
<evidence type="ECO:0000259" key="1">
    <source>
        <dbReference type="Pfam" id="PF01261"/>
    </source>
</evidence>
<sequence>MDKSKVFIIWQAYTAGPEIKGLGPRNVLWYLGFTNGTNTKYSSTMLRFGLRAHDFGPCEAGPLADRIAACGVSCVQLALSKAFPGFPALPGRLSPGFAKATRDSFTARGIDIAVLGCYINPVHPDTEVRETQLRRFEEHLRFARDFGCSLVGTETGSLNPDCSWHPDTGGKAAFDALCGSVERLVRIAERCGSIVAIEPVADQHTVSSIERTKAVIDRIDSPALGIIFDPVNLIPRKGLKESQADFFERAFEAFGSRVVAVHLKDFRMAEGEKSEIVAPGSGEFDFTAFFRLLQEKKPGIEALLENTSPATAPAALEFVRRTAAEQR</sequence>
<dbReference type="InterPro" id="IPR036237">
    <property type="entry name" value="Xyl_isomerase-like_sf"/>
</dbReference>
<dbReference type="SUPFAM" id="SSF51658">
    <property type="entry name" value="Xylose isomerase-like"/>
    <property type="match status" value="1"/>
</dbReference>
<protein>
    <recommendedName>
        <fullName evidence="1">Xylose isomerase-like TIM barrel domain-containing protein</fullName>
    </recommendedName>
</protein>
<feature type="domain" description="Xylose isomerase-like TIM barrel" evidence="1">
    <location>
        <begin position="65"/>
        <end position="321"/>
    </location>
</feature>
<dbReference type="AlphaFoldDB" id="A0A644SZQ6"/>
<dbReference type="InterPro" id="IPR050312">
    <property type="entry name" value="IolE/XylAMocC-like"/>
</dbReference>
<gene>
    <name evidence="2" type="ORF">SDC9_05302</name>
</gene>
<reference evidence="2" key="1">
    <citation type="submission" date="2019-08" db="EMBL/GenBank/DDBJ databases">
        <authorList>
            <person name="Kucharzyk K."/>
            <person name="Murdoch R.W."/>
            <person name="Higgins S."/>
            <person name="Loffler F."/>
        </authorList>
    </citation>
    <scope>NUCLEOTIDE SEQUENCE</scope>
</reference>
<dbReference type="Gene3D" id="3.20.20.150">
    <property type="entry name" value="Divalent-metal-dependent TIM barrel enzymes"/>
    <property type="match status" value="1"/>
</dbReference>
<dbReference type="Pfam" id="PF01261">
    <property type="entry name" value="AP_endonuc_2"/>
    <property type="match status" value="1"/>
</dbReference>
<name>A0A644SZQ6_9ZZZZ</name>
<accession>A0A644SZQ6</accession>
<organism evidence="2">
    <name type="scientific">bioreactor metagenome</name>
    <dbReference type="NCBI Taxonomy" id="1076179"/>
    <lineage>
        <taxon>unclassified sequences</taxon>
        <taxon>metagenomes</taxon>
        <taxon>ecological metagenomes</taxon>
    </lineage>
</organism>
<proteinExistence type="predicted"/>
<dbReference type="EMBL" id="VSSQ01000010">
    <property type="protein sequence ID" value="MPL59747.1"/>
    <property type="molecule type" value="Genomic_DNA"/>
</dbReference>
<dbReference type="PANTHER" id="PTHR12110">
    <property type="entry name" value="HYDROXYPYRUVATE ISOMERASE"/>
    <property type="match status" value="1"/>
</dbReference>
<dbReference type="InterPro" id="IPR013022">
    <property type="entry name" value="Xyl_isomerase-like_TIM-brl"/>
</dbReference>
<comment type="caution">
    <text evidence="2">The sequence shown here is derived from an EMBL/GenBank/DDBJ whole genome shotgun (WGS) entry which is preliminary data.</text>
</comment>